<evidence type="ECO:0000313" key="6">
    <source>
        <dbReference type="Proteomes" id="UP000195402"/>
    </source>
</evidence>
<dbReference type="InterPro" id="IPR002935">
    <property type="entry name" value="SAM_O-MeTrfase"/>
</dbReference>
<dbReference type="InParanoid" id="A0A200QMV1"/>
<sequence length="186" mass="20960">MEDKGLLQSKELYQYVLETSVYPGEAEPLKELREATAKHPRAQMATAPDSGQLMAFLLKLINPKKTIEIGVFTGHSFLLTALSIPEDGKPENEGTFHFAYVDADKNNNQYYHERLLKLLRVGGIIVYDNTLWGGMVVVSDESLVPERYKSNWCPMIEFNKFLVADSRIQLAQVSVGDGTTICVRLY</sequence>
<organism evidence="5 6">
    <name type="scientific">Macleaya cordata</name>
    <name type="common">Five-seeded plume-poppy</name>
    <name type="synonym">Bocconia cordata</name>
    <dbReference type="NCBI Taxonomy" id="56857"/>
    <lineage>
        <taxon>Eukaryota</taxon>
        <taxon>Viridiplantae</taxon>
        <taxon>Streptophyta</taxon>
        <taxon>Embryophyta</taxon>
        <taxon>Tracheophyta</taxon>
        <taxon>Spermatophyta</taxon>
        <taxon>Magnoliopsida</taxon>
        <taxon>Ranunculales</taxon>
        <taxon>Papaveraceae</taxon>
        <taxon>Papaveroideae</taxon>
        <taxon>Macleaya</taxon>
    </lineage>
</organism>
<proteinExistence type="inferred from homology"/>
<dbReference type="GO" id="GO:0008171">
    <property type="term" value="F:O-methyltransferase activity"/>
    <property type="evidence" value="ECO:0007669"/>
    <property type="project" value="InterPro"/>
</dbReference>
<dbReference type="STRING" id="56857.A0A200QMV1"/>
<dbReference type="Pfam" id="PF01596">
    <property type="entry name" value="Methyltransf_3"/>
    <property type="match status" value="2"/>
</dbReference>
<evidence type="ECO:0000256" key="3">
    <source>
        <dbReference type="ARBA" id="ARBA00022691"/>
    </source>
</evidence>
<dbReference type="PANTHER" id="PTHR10509">
    <property type="entry name" value="O-METHYLTRANSFERASE-RELATED"/>
    <property type="match status" value="1"/>
</dbReference>
<reference evidence="5 6" key="1">
    <citation type="journal article" date="2017" name="Mol. Plant">
        <title>The Genome of Medicinal Plant Macleaya cordata Provides New Insights into Benzylisoquinoline Alkaloids Metabolism.</title>
        <authorList>
            <person name="Liu X."/>
            <person name="Liu Y."/>
            <person name="Huang P."/>
            <person name="Ma Y."/>
            <person name="Qing Z."/>
            <person name="Tang Q."/>
            <person name="Cao H."/>
            <person name="Cheng P."/>
            <person name="Zheng Y."/>
            <person name="Yuan Z."/>
            <person name="Zhou Y."/>
            <person name="Liu J."/>
            <person name="Tang Z."/>
            <person name="Zhuo Y."/>
            <person name="Zhang Y."/>
            <person name="Yu L."/>
            <person name="Huang J."/>
            <person name="Yang P."/>
            <person name="Peng Q."/>
            <person name="Zhang J."/>
            <person name="Jiang W."/>
            <person name="Zhang Z."/>
            <person name="Lin K."/>
            <person name="Ro D.K."/>
            <person name="Chen X."/>
            <person name="Xiong X."/>
            <person name="Shang Y."/>
            <person name="Huang S."/>
            <person name="Zeng J."/>
        </authorList>
    </citation>
    <scope>NUCLEOTIDE SEQUENCE [LARGE SCALE GENOMIC DNA]</scope>
    <source>
        <strain evidence="6">cv. BLH2017</strain>
        <tissue evidence="5">Root</tissue>
    </source>
</reference>
<gene>
    <name evidence="5" type="ORF">BVC80_41g56</name>
</gene>
<dbReference type="InterPro" id="IPR029063">
    <property type="entry name" value="SAM-dependent_MTases_sf"/>
</dbReference>
<dbReference type="PROSITE" id="PS51682">
    <property type="entry name" value="SAM_OMT_I"/>
    <property type="match status" value="1"/>
</dbReference>
<accession>A0A200QMV1</accession>
<keyword evidence="1 5" id="KW-0489">Methyltransferase</keyword>
<protein>
    <submittedName>
        <fullName evidence="5">O-methyltransferase</fullName>
    </submittedName>
</protein>
<evidence type="ECO:0000256" key="1">
    <source>
        <dbReference type="ARBA" id="ARBA00022603"/>
    </source>
</evidence>
<dbReference type="AlphaFoldDB" id="A0A200QMV1"/>
<comment type="caution">
    <text evidence="5">The sequence shown here is derived from an EMBL/GenBank/DDBJ whole genome shotgun (WGS) entry which is preliminary data.</text>
</comment>
<keyword evidence="6" id="KW-1185">Reference proteome</keyword>
<keyword evidence="2 5" id="KW-0808">Transferase</keyword>
<dbReference type="SUPFAM" id="SSF53335">
    <property type="entry name" value="S-adenosyl-L-methionine-dependent methyltransferases"/>
    <property type="match status" value="1"/>
</dbReference>
<dbReference type="OMA" id="MICRRIM"/>
<keyword evidence="3" id="KW-0949">S-adenosyl-L-methionine</keyword>
<dbReference type="OrthoDB" id="10251242at2759"/>
<dbReference type="GO" id="GO:0008757">
    <property type="term" value="F:S-adenosylmethionine-dependent methyltransferase activity"/>
    <property type="evidence" value="ECO:0007669"/>
    <property type="project" value="TreeGrafter"/>
</dbReference>
<dbReference type="PANTHER" id="PTHR10509:SF82">
    <property type="entry name" value="CAFFEOYL-COA O-METHYLTRANSFERASE-LIKE"/>
    <property type="match status" value="1"/>
</dbReference>
<dbReference type="GO" id="GO:0032259">
    <property type="term" value="P:methylation"/>
    <property type="evidence" value="ECO:0007669"/>
    <property type="project" value="UniProtKB-KW"/>
</dbReference>
<dbReference type="InterPro" id="IPR050362">
    <property type="entry name" value="Cation-dep_OMT"/>
</dbReference>
<evidence type="ECO:0000256" key="2">
    <source>
        <dbReference type="ARBA" id="ARBA00022679"/>
    </source>
</evidence>
<dbReference type="Proteomes" id="UP000195402">
    <property type="component" value="Unassembled WGS sequence"/>
</dbReference>
<name>A0A200QMV1_MACCD</name>
<dbReference type="Gene3D" id="3.40.50.150">
    <property type="entry name" value="Vaccinia Virus protein VP39"/>
    <property type="match status" value="2"/>
</dbReference>
<evidence type="ECO:0000313" key="5">
    <source>
        <dbReference type="EMBL" id="OVA11762.1"/>
    </source>
</evidence>
<evidence type="ECO:0000256" key="4">
    <source>
        <dbReference type="ARBA" id="ARBA00023453"/>
    </source>
</evidence>
<comment type="similarity">
    <text evidence="4">Belongs to the class I-like SAM-binding methyltransferase superfamily. Cation-dependent O-methyltransferase family.</text>
</comment>
<dbReference type="EMBL" id="MVGT01001547">
    <property type="protein sequence ID" value="OVA11762.1"/>
    <property type="molecule type" value="Genomic_DNA"/>
</dbReference>